<protein>
    <submittedName>
        <fullName evidence="4">Potassium channel family protein</fullName>
    </submittedName>
</protein>
<dbReference type="EMBL" id="JAMQKB010000001">
    <property type="protein sequence ID" value="MDC3422914.1"/>
    <property type="molecule type" value="Genomic_DNA"/>
</dbReference>
<dbReference type="InterPro" id="IPR036721">
    <property type="entry name" value="RCK_C_sf"/>
</dbReference>
<feature type="transmembrane region" description="Helical" evidence="2">
    <location>
        <begin position="49"/>
        <end position="66"/>
    </location>
</feature>
<comment type="subcellular location">
    <subcellularLocation>
        <location evidence="1">Cell membrane</location>
        <topology evidence="1">Multi-pass membrane protein</topology>
    </subcellularLocation>
</comment>
<dbReference type="GO" id="GO:0005886">
    <property type="term" value="C:plasma membrane"/>
    <property type="evidence" value="ECO:0007669"/>
    <property type="project" value="UniProtKB-SubCell"/>
</dbReference>
<evidence type="ECO:0000259" key="3">
    <source>
        <dbReference type="PROSITE" id="PS51201"/>
    </source>
</evidence>
<keyword evidence="5" id="KW-1185">Reference proteome</keyword>
<dbReference type="GO" id="GO:0006813">
    <property type="term" value="P:potassium ion transport"/>
    <property type="evidence" value="ECO:0007669"/>
    <property type="project" value="InterPro"/>
</dbReference>
<gene>
    <name evidence="4" type="ORF">NC797_00145</name>
</gene>
<dbReference type="Proteomes" id="UP001145050">
    <property type="component" value="Unassembled WGS sequence"/>
</dbReference>
<keyword evidence="4" id="KW-0406">Ion transport</keyword>
<dbReference type="PANTHER" id="PTHR43833:SF9">
    <property type="entry name" value="POTASSIUM CHANNEL PROTEIN YUGO-RELATED"/>
    <property type="match status" value="1"/>
</dbReference>
<dbReference type="PANTHER" id="PTHR43833">
    <property type="entry name" value="POTASSIUM CHANNEL PROTEIN 2-RELATED-RELATED"/>
    <property type="match status" value="1"/>
</dbReference>
<dbReference type="GO" id="GO:0034220">
    <property type="term" value="P:monoatomic ion transmembrane transport"/>
    <property type="evidence" value="ECO:0007669"/>
    <property type="project" value="UniProtKB-KW"/>
</dbReference>
<dbReference type="InterPro" id="IPR050721">
    <property type="entry name" value="Trk_Ktr_HKT_K-transport"/>
</dbReference>
<comment type="caution">
    <text evidence="4">The sequence shown here is derived from an EMBL/GenBank/DDBJ whole genome shotgun (WGS) entry which is preliminary data.</text>
</comment>
<dbReference type="Pfam" id="PF02254">
    <property type="entry name" value="TrkA_N"/>
    <property type="match status" value="1"/>
</dbReference>
<dbReference type="AlphaFoldDB" id="A0A9X3WT78"/>
<dbReference type="SUPFAM" id="SSF51735">
    <property type="entry name" value="NAD(P)-binding Rossmann-fold domains"/>
    <property type="match status" value="1"/>
</dbReference>
<proteinExistence type="predicted"/>
<evidence type="ECO:0000256" key="1">
    <source>
        <dbReference type="ARBA" id="ARBA00004651"/>
    </source>
</evidence>
<dbReference type="RefSeq" id="WP_272434543.1">
    <property type="nucleotide sequence ID" value="NZ_JAMQKB010000001.1"/>
</dbReference>
<dbReference type="PROSITE" id="PS51201">
    <property type="entry name" value="RCK_N"/>
    <property type="match status" value="1"/>
</dbReference>
<keyword evidence="2" id="KW-1133">Transmembrane helix</keyword>
<dbReference type="Gene3D" id="3.30.70.1450">
    <property type="entry name" value="Regulator of K+ conductance, C-terminal domain"/>
    <property type="match status" value="1"/>
</dbReference>
<keyword evidence="4" id="KW-0813">Transport</keyword>
<keyword evidence="2" id="KW-0812">Transmembrane</keyword>
<keyword evidence="2" id="KW-0472">Membrane</keyword>
<evidence type="ECO:0000313" key="5">
    <source>
        <dbReference type="Proteomes" id="UP001145050"/>
    </source>
</evidence>
<organism evidence="4 5">
    <name type="scientific">Terrihalobacillus insolitus</name>
    <dbReference type="NCBI Taxonomy" id="2950438"/>
    <lineage>
        <taxon>Bacteria</taxon>
        <taxon>Bacillati</taxon>
        <taxon>Bacillota</taxon>
        <taxon>Bacilli</taxon>
        <taxon>Bacillales</taxon>
        <taxon>Bacillaceae</taxon>
        <taxon>Terrihalobacillus</taxon>
    </lineage>
</organism>
<reference evidence="4" key="1">
    <citation type="submission" date="2022-06" db="EMBL/GenBank/DDBJ databases">
        <title>Aquibacillus sp. a new bacterium isolated from soil saline samples.</title>
        <authorList>
            <person name="Galisteo C."/>
            <person name="De La Haba R."/>
            <person name="Sanchez-Porro C."/>
            <person name="Ventosa A."/>
        </authorList>
    </citation>
    <scope>NUCLEOTIDE SEQUENCE</scope>
    <source>
        <strain evidence="4">3ASR75-11</strain>
    </source>
</reference>
<dbReference type="Gene3D" id="3.40.50.720">
    <property type="entry name" value="NAD(P)-binding Rossmann-like Domain"/>
    <property type="match status" value="1"/>
</dbReference>
<feature type="transmembrane region" description="Helical" evidence="2">
    <location>
        <begin position="15"/>
        <end position="37"/>
    </location>
</feature>
<dbReference type="InterPro" id="IPR003148">
    <property type="entry name" value="RCK_N"/>
</dbReference>
<name>A0A9X3WT78_9BACI</name>
<dbReference type="InterPro" id="IPR013099">
    <property type="entry name" value="K_chnl_dom"/>
</dbReference>
<evidence type="ECO:0000256" key="2">
    <source>
        <dbReference type="SAM" id="Phobius"/>
    </source>
</evidence>
<dbReference type="InterPro" id="IPR036291">
    <property type="entry name" value="NAD(P)-bd_dom_sf"/>
</dbReference>
<dbReference type="Gene3D" id="1.10.287.70">
    <property type="match status" value="1"/>
</dbReference>
<feature type="domain" description="RCK N-terminal" evidence="3">
    <location>
        <begin position="114"/>
        <end position="239"/>
    </location>
</feature>
<sequence length="333" mass="37649">MNYRALQQIYFRIPVVLRLLITVLALMALFGVLIHFLEPTNFPTIFDGIWWAFVTGSTVGYGDFVPLSVTGRLLAIFLILAGGGFVTFYMANLSARVVRYEQDLSSGDVTYKGNDHIVLIGWNERTRQLLDMIIERELDESVVLIDQSLQNLPLNKSPIHFVRGSASDDTILAKANIKEAKCAVITSDPSEKEQQADQSSILTTVALKGNNPDLFIITEILTKHQIQNAMRAGANTVIRSNDFMSTLFFHEIFRKDPVKPFNLLLDVFDEQQFKQFELPKEMNGKTFLECSDFYAQHEEILIAIIRNGELLINPPFHKKLETGDSLIVLASLY</sequence>
<feature type="transmembrane region" description="Helical" evidence="2">
    <location>
        <begin position="73"/>
        <end position="91"/>
    </location>
</feature>
<dbReference type="SUPFAM" id="SSF81324">
    <property type="entry name" value="Voltage-gated potassium channels"/>
    <property type="match status" value="1"/>
</dbReference>
<dbReference type="SUPFAM" id="SSF116726">
    <property type="entry name" value="TrkA C-terminal domain-like"/>
    <property type="match status" value="1"/>
</dbReference>
<evidence type="ECO:0000313" key="4">
    <source>
        <dbReference type="EMBL" id="MDC3422914.1"/>
    </source>
</evidence>
<accession>A0A9X3WT78</accession>
<keyword evidence="4" id="KW-0407">Ion channel</keyword>
<dbReference type="Pfam" id="PF07885">
    <property type="entry name" value="Ion_trans_2"/>
    <property type="match status" value="1"/>
</dbReference>